<feature type="domain" description="Fe-S metabolism associated" evidence="2">
    <location>
        <begin position="16"/>
        <end position="133"/>
    </location>
</feature>
<name>A0A0F3IUV6_9PROT</name>
<evidence type="ECO:0000259" key="2">
    <source>
        <dbReference type="Pfam" id="PF02657"/>
    </source>
</evidence>
<keyword evidence="4" id="KW-1185">Reference proteome</keyword>
<dbReference type="EMBL" id="LAJY01000089">
    <property type="protein sequence ID" value="KJV10491.1"/>
    <property type="molecule type" value="Genomic_DNA"/>
</dbReference>
<sequence length="149" mass="16355">MTDPLLSIAEAQAELIETFEALPDWQERYQYIIDLGQSLPALPAAFQTEEYKVRGCQSQVWIASELRDGRLHFQAGSDAIITAGLIALLLSVYDNRVPKEILTTPPDFIKAIGLSQHLSPSRSNGLLSMVRRIFESATNAAGEDASVHG</sequence>
<dbReference type="PANTHER" id="PTHR43597">
    <property type="entry name" value="SULFUR ACCEPTOR PROTEIN CSDE"/>
    <property type="match status" value="1"/>
</dbReference>
<proteinExistence type="inferred from homology"/>
<gene>
    <name evidence="3" type="ORF">VZ95_04565</name>
</gene>
<protein>
    <recommendedName>
        <fullName evidence="2">Fe-S metabolism associated domain-containing protein</fullName>
    </recommendedName>
</protein>
<dbReference type="AlphaFoldDB" id="A0A0F3IUV6"/>
<dbReference type="OrthoDB" id="9799320at2"/>
<dbReference type="PANTHER" id="PTHR43597:SF5">
    <property type="entry name" value="SUFE-LIKE PROTEIN 2, CHLOROPLASTIC"/>
    <property type="match status" value="1"/>
</dbReference>
<comment type="caution">
    <text evidence="3">The sequence shown here is derived from an EMBL/GenBank/DDBJ whole genome shotgun (WGS) entry which is preliminary data.</text>
</comment>
<dbReference type="Gene3D" id="3.90.1010.10">
    <property type="match status" value="1"/>
</dbReference>
<dbReference type="RefSeq" id="WP_045774821.1">
    <property type="nucleotide sequence ID" value="NZ_LAJY01000089.1"/>
</dbReference>
<reference evidence="3 4" key="1">
    <citation type="submission" date="2015-03" db="EMBL/GenBank/DDBJ databases">
        <title>Draft genome sequence of Elstera litoralis.</title>
        <authorList>
            <person name="Rahalkar M.C."/>
            <person name="Dhakephalkar P.K."/>
            <person name="Pore S.D."/>
            <person name="Arora P."/>
            <person name="Kapse N.G."/>
            <person name="Pandit P.S."/>
        </authorList>
    </citation>
    <scope>NUCLEOTIDE SEQUENCE [LARGE SCALE GENOMIC DNA]</scope>
    <source>
        <strain evidence="3 4">Dia-1</strain>
    </source>
</reference>
<dbReference type="Proteomes" id="UP000033774">
    <property type="component" value="Unassembled WGS sequence"/>
</dbReference>
<evidence type="ECO:0000256" key="1">
    <source>
        <dbReference type="ARBA" id="ARBA00010282"/>
    </source>
</evidence>
<organism evidence="3 4">
    <name type="scientific">Elstera litoralis</name>
    <dbReference type="NCBI Taxonomy" id="552518"/>
    <lineage>
        <taxon>Bacteria</taxon>
        <taxon>Pseudomonadati</taxon>
        <taxon>Pseudomonadota</taxon>
        <taxon>Alphaproteobacteria</taxon>
        <taxon>Rhodospirillales</taxon>
        <taxon>Rhodospirillaceae</taxon>
        <taxon>Elstera</taxon>
    </lineage>
</organism>
<dbReference type="InterPro" id="IPR003808">
    <property type="entry name" value="Fe-S_metab-assoc_dom"/>
</dbReference>
<dbReference type="SUPFAM" id="SSF82649">
    <property type="entry name" value="SufE/NifU"/>
    <property type="match status" value="1"/>
</dbReference>
<accession>A0A0F3IUV6</accession>
<dbReference type="PATRIC" id="fig|552518.3.peg.4678"/>
<evidence type="ECO:0000313" key="4">
    <source>
        <dbReference type="Proteomes" id="UP000033774"/>
    </source>
</evidence>
<evidence type="ECO:0000313" key="3">
    <source>
        <dbReference type="EMBL" id="KJV10491.1"/>
    </source>
</evidence>
<dbReference type="Pfam" id="PF02657">
    <property type="entry name" value="SufE"/>
    <property type="match status" value="1"/>
</dbReference>
<comment type="similarity">
    <text evidence="1">Belongs to the SufE family.</text>
</comment>